<sequence length="555" mass="62455">MPSEQDNTALAAIIVAIIAFFVTTGQLLQQIFGTAVGYRHCQASVIGEWATLTRRKWRWSEFRFETKYTTPNIRLIEVEDCARLTKVRLITGDLESRRRTHVTSISNPDDDKSGDQVNPDDDESGDQVGWLALLDQLHLFQENYRMKGITPNITIDRPMLEMNCPAITLRERSWDLIPPDIIRPVATSTVGDIIALAHRLGMGWSDLRPGDGIMRAEGGGRSIVSTAVRGFGVLLQFNYEPAKYDVSNYDGTVPSTPADKLGFGIIESGIGFGDIEIESTNETEAAKEVMHLLNIDRAVISKYGEYMEQSGNSLGFSDILGMWAPFMTLPGSSVVRVMKVLRDVDRGPTCSREGFVAFYLRLKKSKKEGACSEQMLYLLSTYRKLKEKWDSGWQLPMHGGRGFAASPEFLSEIRKLWSEVADRFREKHSSTSPFLFFHVLQAHRTQAVEYPVLAKAALNDTAQREKIEEGLGSSMDLEMAAGMHLYIDRIPLVVSFMKKKGIHDERLVIDTWWTLIFRAMLWHRGHDIMEGKTRGYGGIPVSPSFWGSKLPVYIA</sequence>
<keyword evidence="2" id="KW-0472">Membrane</keyword>
<evidence type="ECO:0000256" key="2">
    <source>
        <dbReference type="SAM" id="Phobius"/>
    </source>
</evidence>
<name>A0AA39R5K6_9LECA</name>
<feature type="transmembrane region" description="Helical" evidence="2">
    <location>
        <begin position="7"/>
        <end position="28"/>
    </location>
</feature>
<reference evidence="3" key="1">
    <citation type="submission" date="2023-03" db="EMBL/GenBank/DDBJ databases">
        <title>Complete genome of Cladonia borealis.</title>
        <authorList>
            <person name="Park H."/>
        </authorList>
    </citation>
    <scope>NUCLEOTIDE SEQUENCE</scope>
    <source>
        <strain evidence="3">ANT050790</strain>
    </source>
</reference>
<comment type="caution">
    <text evidence="3">The sequence shown here is derived from an EMBL/GenBank/DDBJ whole genome shotgun (WGS) entry which is preliminary data.</text>
</comment>
<dbReference type="EMBL" id="JAFEKC020000004">
    <property type="protein sequence ID" value="KAK0515332.1"/>
    <property type="molecule type" value="Genomic_DNA"/>
</dbReference>
<evidence type="ECO:0000313" key="4">
    <source>
        <dbReference type="Proteomes" id="UP001166286"/>
    </source>
</evidence>
<keyword evidence="4" id="KW-1185">Reference proteome</keyword>
<feature type="region of interest" description="Disordered" evidence="1">
    <location>
        <begin position="100"/>
        <end position="124"/>
    </location>
</feature>
<evidence type="ECO:0000256" key="1">
    <source>
        <dbReference type="SAM" id="MobiDB-lite"/>
    </source>
</evidence>
<dbReference type="AlphaFoldDB" id="A0AA39R5K6"/>
<organism evidence="3 4">
    <name type="scientific">Cladonia borealis</name>
    <dbReference type="NCBI Taxonomy" id="184061"/>
    <lineage>
        <taxon>Eukaryota</taxon>
        <taxon>Fungi</taxon>
        <taxon>Dikarya</taxon>
        <taxon>Ascomycota</taxon>
        <taxon>Pezizomycotina</taxon>
        <taxon>Lecanoromycetes</taxon>
        <taxon>OSLEUM clade</taxon>
        <taxon>Lecanoromycetidae</taxon>
        <taxon>Lecanorales</taxon>
        <taxon>Lecanorineae</taxon>
        <taxon>Cladoniaceae</taxon>
        <taxon>Cladonia</taxon>
    </lineage>
</organism>
<dbReference type="Proteomes" id="UP001166286">
    <property type="component" value="Unassembled WGS sequence"/>
</dbReference>
<accession>A0AA39R5K6</accession>
<evidence type="ECO:0000313" key="3">
    <source>
        <dbReference type="EMBL" id="KAK0515332.1"/>
    </source>
</evidence>
<proteinExistence type="predicted"/>
<gene>
    <name evidence="3" type="ORF">JMJ35_002711</name>
</gene>
<keyword evidence="2" id="KW-0812">Transmembrane</keyword>
<protein>
    <submittedName>
        <fullName evidence="3">Uncharacterized protein</fullName>
    </submittedName>
</protein>
<keyword evidence="2" id="KW-1133">Transmembrane helix</keyword>